<sequence>MKIKKKVAPNIIWKIQAGNLSFWWDNWKGYGAMSMVVQDQRKSAKVQVKHYIFSGTWDTIKLNDTLPAHIGDTISKTTVGNINTDDFPIWNISENDLFSNNSAWHSIRARRKKMSSSLETMQHVFNGSDTTQFIWNEIGKPLGMKHQLEPIIRTFKRWWDTKTTNTIHKQIMQIEPTIICWEMWKQWTLCRYGNKNKFNNNVMKYQGVWTIKQAIAKVIPGIDSKSNSNNMIEVLAAEFGVKWCSHHGFTDFVLELDSLVIVNMLTKKEADNIKIKQIVDNIINSINDANVRMQNCLRKGNQVADCLAKLAATSNQAKIFQNFQYLYFEYQLNFSLNQIK</sequence>
<evidence type="ECO:0000313" key="3">
    <source>
        <dbReference type="RefSeq" id="XP_009774734.1"/>
    </source>
</evidence>
<dbReference type="InterPro" id="IPR036397">
    <property type="entry name" value="RNaseH_sf"/>
</dbReference>
<reference evidence="3" key="2">
    <citation type="submission" date="2025-08" db="UniProtKB">
        <authorList>
            <consortium name="RefSeq"/>
        </authorList>
    </citation>
    <scope>IDENTIFICATION</scope>
    <source>
        <tissue evidence="3">Leaf</tissue>
    </source>
</reference>
<dbReference type="SUPFAM" id="SSF53098">
    <property type="entry name" value="Ribonuclease H-like"/>
    <property type="match status" value="1"/>
</dbReference>
<dbReference type="InterPro" id="IPR044730">
    <property type="entry name" value="RNase_H-like_dom_plant"/>
</dbReference>
<name>A0A1U7WJA8_NICSY</name>
<organism evidence="2 3">
    <name type="scientific">Nicotiana sylvestris</name>
    <name type="common">Wood tobacco</name>
    <name type="synonym">South American tobacco</name>
    <dbReference type="NCBI Taxonomy" id="4096"/>
    <lineage>
        <taxon>Eukaryota</taxon>
        <taxon>Viridiplantae</taxon>
        <taxon>Streptophyta</taxon>
        <taxon>Embryophyta</taxon>
        <taxon>Tracheophyta</taxon>
        <taxon>Spermatophyta</taxon>
        <taxon>Magnoliopsida</taxon>
        <taxon>eudicotyledons</taxon>
        <taxon>Gunneridae</taxon>
        <taxon>Pentapetalae</taxon>
        <taxon>asterids</taxon>
        <taxon>lamiids</taxon>
        <taxon>Solanales</taxon>
        <taxon>Solanaceae</taxon>
        <taxon>Nicotianoideae</taxon>
        <taxon>Nicotianeae</taxon>
        <taxon>Nicotiana</taxon>
    </lineage>
</organism>
<protein>
    <submittedName>
        <fullName evidence="3">Uncharacterized protein LOC104224736</fullName>
    </submittedName>
</protein>
<dbReference type="PANTHER" id="PTHR47723:SF19">
    <property type="entry name" value="POLYNUCLEOTIDYL TRANSFERASE, RIBONUCLEASE H-LIKE SUPERFAMILY PROTEIN"/>
    <property type="match status" value="1"/>
</dbReference>
<accession>A0A1U7WJA8</accession>
<dbReference type="InterPro" id="IPR012337">
    <property type="entry name" value="RNaseH-like_sf"/>
</dbReference>
<evidence type="ECO:0000313" key="2">
    <source>
        <dbReference type="Proteomes" id="UP000189701"/>
    </source>
</evidence>
<proteinExistence type="predicted"/>
<dbReference type="AlphaFoldDB" id="A0A1U7WJA8"/>
<dbReference type="PANTHER" id="PTHR47723">
    <property type="entry name" value="OS05G0353850 PROTEIN"/>
    <property type="match status" value="1"/>
</dbReference>
<dbReference type="Pfam" id="PF13456">
    <property type="entry name" value="RVT_3"/>
    <property type="match status" value="1"/>
</dbReference>
<dbReference type="InterPro" id="IPR053151">
    <property type="entry name" value="RNase_H-like"/>
</dbReference>
<gene>
    <name evidence="3" type="primary">LOC104224736</name>
</gene>
<dbReference type="CDD" id="cd06222">
    <property type="entry name" value="RNase_H_like"/>
    <property type="match status" value="1"/>
</dbReference>
<dbReference type="Gene3D" id="3.30.420.10">
    <property type="entry name" value="Ribonuclease H-like superfamily/Ribonuclease H"/>
    <property type="match status" value="1"/>
</dbReference>
<evidence type="ECO:0000259" key="1">
    <source>
        <dbReference type="Pfam" id="PF13456"/>
    </source>
</evidence>
<dbReference type="GO" id="GO:0004523">
    <property type="term" value="F:RNA-DNA hybrid ribonuclease activity"/>
    <property type="evidence" value="ECO:0007669"/>
    <property type="project" value="InterPro"/>
</dbReference>
<dbReference type="Proteomes" id="UP000189701">
    <property type="component" value="Unplaced"/>
</dbReference>
<dbReference type="InterPro" id="IPR002156">
    <property type="entry name" value="RNaseH_domain"/>
</dbReference>
<feature type="domain" description="RNase H type-1" evidence="1">
    <location>
        <begin position="225"/>
        <end position="311"/>
    </location>
</feature>
<keyword evidence="2" id="KW-1185">Reference proteome</keyword>
<dbReference type="GO" id="GO:0003676">
    <property type="term" value="F:nucleic acid binding"/>
    <property type="evidence" value="ECO:0007669"/>
    <property type="project" value="InterPro"/>
</dbReference>
<reference evidence="2" key="1">
    <citation type="journal article" date="2013" name="Genome Biol.">
        <title>Reference genomes and transcriptomes of Nicotiana sylvestris and Nicotiana tomentosiformis.</title>
        <authorList>
            <person name="Sierro N."/>
            <person name="Battey J.N."/>
            <person name="Ouadi S."/>
            <person name="Bovet L."/>
            <person name="Goepfert S."/>
            <person name="Bakaher N."/>
            <person name="Peitsch M.C."/>
            <person name="Ivanov N.V."/>
        </authorList>
    </citation>
    <scope>NUCLEOTIDE SEQUENCE [LARGE SCALE GENOMIC DNA]</scope>
</reference>
<dbReference type="RefSeq" id="XP_009774734.1">
    <property type="nucleotide sequence ID" value="XM_009776432.1"/>
</dbReference>